<protein>
    <recommendedName>
        <fullName evidence="5">L-lysine N6-monooxygenase MbtG</fullName>
        <ecNumber evidence="4">1.14.13.59</ecNumber>
    </recommendedName>
    <alternativeName>
        <fullName evidence="14">Lysine 6-N-hydroxylase</fullName>
    </alternativeName>
    <alternativeName>
        <fullName evidence="13">Lysine N6-hydroxylase</fullName>
    </alternativeName>
    <alternativeName>
        <fullName evidence="11">Lysine-N-oxygenase</fullName>
    </alternativeName>
    <alternativeName>
        <fullName evidence="12">Mycobactin synthase protein G</fullName>
    </alternativeName>
</protein>
<dbReference type="STRING" id="1035195.HMPREF9997_02162"/>
<dbReference type="Proteomes" id="UP000010445">
    <property type="component" value="Unassembled WGS sequence"/>
</dbReference>
<evidence type="ECO:0000256" key="8">
    <source>
        <dbReference type="ARBA" id="ARBA00022857"/>
    </source>
</evidence>
<comment type="pathway">
    <text evidence="2">Siderophore biosynthesis; mycobactin biosynthesis.</text>
</comment>
<keyword evidence="10 17" id="KW-0503">Monooxygenase</keyword>
<dbReference type="InterPro" id="IPR025700">
    <property type="entry name" value="Lys/Orn_oxygenase"/>
</dbReference>
<organism evidence="17 18">
    <name type="scientific">Corynebacterium durum F0235</name>
    <dbReference type="NCBI Taxonomy" id="1035195"/>
    <lineage>
        <taxon>Bacteria</taxon>
        <taxon>Bacillati</taxon>
        <taxon>Actinomycetota</taxon>
        <taxon>Actinomycetes</taxon>
        <taxon>Mycobacteriales</taxon>
        <taxon>Corynebacteriaceae</taxon>
        <taxon>Corynebacterium</taxon>
    </lineage>
</organism>
<dbReference type="PATRIC" id="fig|1035195.3.peg.1938"/>
<keyword evidence="18" id="KW-1185">Reference proteome</keyword>
<dbReference type="HOGENOM" id="CLU_020931_2_0_11"/>
<accession>L1MC23</accession>
<evidence type="ECO:0000256" key="7">
    <source>
        <dbReference type="ARBA" id="ARBA00022827"/>
    </source>
</evidence>
<dbReference type="SUPFAM" id="SSF51905">
    <property type="entry name" value="FAD/NAD(P)-binding domain"/>
    <property type="match status" value="2"/>
</dbReference>
<feature type="region of interest" description="Disordered" evidence="16">
    <location>
        <begin position="1"/>
        <end position="21"/>
    </location>
</feature>
<dbReference type="Pfam" id="PF13434">
    <property type="entry name" value="Lys_Orn_oxgnase"/>
    <property type="match status" value="1"/>
</dbReference>
<comment type="catalytic activity">
    <reaction evidence="15">
        <text>L-lysine + NADPH + O2 = N(6)-hydroxy-L-lysine + NADP(+) + H2O</text>
        <dbReference type="Rhea" id="RHEA:23228"/>
        <dbReference type="ChEBI" id="CHEBI:15377"/>
        <dbReference type="ChEBI" id="CHEBI:15379"/>
        <dbReference type="ChEBI" id="CHEBI:32551"/>
        <dbReference type="ChEBI" id="CHEBI:57783"/>
        <dbReference type="ChEBI" id="CHEBI:57820"/>
        <dbReference type="ChEBI" id="CHEBI:58349"/>
        <dbReference type="EC" id="1.14.13.59"/>
    </reaction>
</comment>
<evidence type="ECO:0000256" key="3">
    <source>
        <dbReference type="ARBA" id="ARBA00007588"/>
    </source>
</evidence>
<dbReference type="EMBL" id="AMEM01000037">
    <property type="protein sequence ID" value="EKX88491.1"/>
    <property type="molecule type" value="Genomic_DNA"/>
</dbReference>
<evidence type="ECO:0000256" key="13">
    <source>
        <dbReference type="ARBA" id="ARBA00032493"/>
    </source>
</evidence>
<reference evidence="17 18" key="1">
    <citation type="submission" date="2012-05" db="EMBL/GenBank/DDBJ databases">
        <authorList>
            <person name="Weinstock G."/>
            <person name="Sodergren E."/>
            <person name="Lobos E.A."/>
            <person name="Fulton L."/>
            <person name="Fulton R."/>
            <person name="Courtney L."/>
            <person name="Fronick C."/>
            <person name="O'Laughlin M."/>
            <person name="Godfrey J."/>
            <person name="Wilson R.M."/>
            <person name="Miner T."/>
            <person name="Farmer C."/>
            <person name="Delehaunty K."/>
            <person name="Cordes M."/>
            <person name="Minx P."/>
            <person name="Tomlinson C."/>
            <person name="Chen J."/>
            <person name="Wollam A."/>
            <person name="Pepin K.H."/>
            <person name="Bhonagiri V."/>
            <person name="Zhang X."/>
            <person name="Suruliraj S."/>
            <person name="Warren W."/>
            <person name="Mitreva M."/>
            <person name="Mardis E.R."/>
            <person name="Wilson R.K."/>
        </authorList>
    </citation>
    <scope>NUCLEOTIDE SEQUENCE [LARGE SCALE GENOMIC DNA]</scope>
    <source>
        <strain evidence="17 18">F0235</strain>
    </source>
</reference>
<keyword evidence="8" id="KW-0521">NADP</keyword>
<comment type="cofactor">
    <cofactor evidence="1">
        <name>FAD</name>
        <dbReference type="ChEBI" id="CHEBI:57692"/>
    </cofactor>
</comment>
<evidence type="ECO:0000313" key="17">
    <source>
        <dbReference type="EMBL" id="EKX88491.1"/>
    </source>
</evidence>
<keyword evidence="6" id="KW-0285">Flavoprotein</keyword>
<evidence type="ECO:0000256" key="15">
    <source>
        <dbReference type="ARBA" id="ARBA00048407"/>
    </source>
</evidence>
<comment type="similarity">
    <text evidence="3">Belongs to the lysine N(6)-hydroxylase/L-ornithine N(5)-oxygenase family.</text>
</comment>
<dbReference type="PRINTS" id="PR00368">
    <property type="entry name" value="FADPNR"/>
</dbReference>
<evidence type="ECO:0000256" key="2">
    <source>
        <dbReference type="ARBA" id="ARBA00005102"/>
    </source>
</evidence>
<evidence type="ECO:0000313" key="18">
    <source>
        <dbReference type="Proteomes" id="UP000010445"/>
    </source>
</evidence>
<dbReference type="OrthoDB" id="7527071at2"/>
<evidence type="ECO:0000256" key="4">
    <source>
        <dbReference type="ARBA" id="ARBA00013076"/>
    </source>
</evidence>
<evidence type="ECO:0000256" key="1">
    <source>
        <dbReference type="ARBA" id="ARBA00001974"/>
    </source>
</evidence>
<evidence type="ECO:0000256" key="12">
    <source>
        <dbReference type="ARBA" id="ARBA00031158"/>
    </source>
</evidence>
<evidence type="ECO:0000256" key="16">
    <source>
        <dbReference type="SAM" id="MobiDB-lite"/>
    </source>
</evidence>
<name>L1MC23_9CORY</name>
<comment type="caution">
    <text evidence="17">The sequence shown here is derived from an EMBL/GenBank/DDBJ whole genome shotgun (WGS) entry which is preliminary data.</text>
</comment>
<dbReference type="Gene3D" id="3.50.50.60">
    <property type="entry name" value="FAD/NAD(P)-binding domain"/>
    <property type="match status" value="1"/>
</dbReference>
<evidence type="ECO:0000256" key="6">
    <source>
        <dbReference type="ARBA" id="ARBA00022630"/>
    </source>
</evidence>
<evidence type="ECO:0000256" key="9">
    <source>
        <dbReference type="ARBA" id="ARBA00023002"/>
    </source>
</evidence>
<dbReference type="RefSeq" id="WP_006061586.1">
    <property type="nucleotide sequence ID" value="NZ_KB290820.1"/>
</dbReference>
<evidence type="ECO:0000256" key="11">
    <source>
        <dbReference type="ARBA" id="ARBA00029939"/>
    </source>
</evidence>
<keyword evidence="7" id="KW-0274">FAD</keyword>
<dbReference type="AlphaFoldDB" id="L1MC23"/>
<dbReference type="EC" id="1.14.13.59" evidence="4"/>
<dbReference type="InterPro" id="IPR036188">
    <property type="entry name" value="FAD/NAD-bd_sf"/>
</dbReference>
<gene>
    <name evidence="17" type="ORF">HMPREF9997_02162</name>
</gene>
<keyword evidence="9" id="KW-0560">Oxidoreductase</keyword>
<evidence type="ECO:0000256" key="14">
    <source>
        <dbReference type="ARBA" id="ARBA00032738"/>
    </source>
</evidence>
<feature type="compositionally biased region" description="Low complexity" evidence="16">
    <location>
        <begin position="1"/>
        <end position="15"/>
    </location>
</feature>
<evidence type="ECO:0000256" key="5">
    <source>
        <dbReference type="ARBA" id="ARBA00016406"/>
    </source>
</evidence>
<dbReference type="PANTHER" id="PTHR42802:SF1">
    <property type="entry name" value="L-ORNITHINE N(5)-MONOOXYGENASE"/>
    <property type="match status" value="1"/>
</dbReference>
<dbReference type="PANTHER" id="PTHR42802">
    <property type="entry name" value="MONOOXYGENASE"/>
    <property type="match status" value="1"/>
</dbReference>
<proteinExistence type="inferred from homology"/>
<evidence type="ECO:0000256" key="10">
    <source>
        <dbReference type="ARBA" id="ARBA00023033"/>
    </source>
</evidence>
<dbReference type="eggNOG" id="COG3486">
    <property type="taxonomic scope" value="Bacteria"/>
</dbReference>
<sequence length="453" mass="49918">MTLPTTSLSSDSLPSHQDIRQTNGTDTLDVIGIGFGPSNIAFAAALADENEAHPDKAQLTALFLESSPTTAWHPGMLLPDAVMQIAFPKDLATLRNPRSRFTFFNYLFENNRLTDFINLQTFFPSRQEIADYIQWAARNVPVDVQYGTSVTSIDTDGDIAVVNTVDADGNTQHYRARAVLLGTGLNPSLPDGLTENDRVSHSVHILPFLEQFREHNTTTPNKKLAVLGGGQSAAEIAKYLHATFPDSEVHLIHTRYGLTPSDDSPFANRVFDPDAVDKWHAAPVEERERLRAVHAGTNYTAVDPDLLNELFRLTYKERLDGKKRLFIHDTTYVTSIAETPDGVQLQLENSMDSTTETLNADMLICGTGFNESDPREFFVDLSHIPVDDNGRVIVERDYRLATGDTPAPAIYLCGGVEHSHGFSSSLLSLVSIRAGDVLESVKSYLATTPTRVT</sequence>
<dbReference type="GO" id="GO:0047091">
    <property type="term" value="F:L-lysine 6-monooxygenase (NADPH) activity"/>
    <property type="evidence" value="ECO:0007669"/>
    <property type="project" value="UniProtKB-EC"/>
</dbReference>